<dbReference type="UniPathway" id="UPA00277">
    <property type="reaction ID" value="UER00407"/>
</dbReference>
<evidence type="ECO:0000256" key="8">
    <source>
        <dbReference type="ARBA" id="ARBA00022827"/>
    </source>
</evidence>
<dbReference type="RefSeq" id="WP_103084315.1">
    <property type="nucleotide sequence ID" value="NZ_MNLH01000001.1"/>
</dbReference>
<dbReference type="AlphaFoldDB" id="A0A2K1SWM8"/>
<evidence type="ECO:0000256" key="9">
    <source>
        <dbReference type="ARBA" id="ARBA00022840"/>
    </source>
</evidence>
<feature type="region of interest" description="Disordered" evidence="12">
    <location>
        <begin position="350"/>
        <end position="394"/>
    </location>
</feature>
<dbReference type="GO" id="GO:0006747">
    <property type="term" value="P:FAD biosynthetic process"/>
    <property type="evidence" value="ECO:0007669"/>
    <property type="project" value="UniProtKB-UniPathway"/>
</dbReference>
<dbReference type="GO" id="GO:0009398">
    <property type="term" value="P:FMN biosynthetic process"/>
    <property type="evidence" value="ECO:0007669"/>
    <property type="project" value="TreeGrafter"/>
</dbReference>
<evidence type="ECO:0000256" key="12">
    <source>
        <dbReference type="SAM" id="MobiDB-lite"/>
    </source>
</evidence>
<evidence type="ECO:0000256" key="5">
    <source>
        <dbReference type="ARBA" id="ARBA00022679"/>
    </source>
</evidence>
<dbReference type="EMBL" id="MNLH01000001">
    <property type="protein sequence ID" value="PNS43950.1"/>
    <property type="molecule type" value="Genomic_DNA"/>
</dbReference>
<dbReference type="GO" id="GO:0008531">
    <property type="term" value="F:riboflavin kinase activity"/>
    <property type="evidence" value="ECO:0007669"/>
    <property type="project" value="UniProtKB-EC"/>
</dbReference>
<dbReference type="SMART" id="SM00904">
    <property type="entry name" value="Flavokinase"/>
    <property type="match status" value="1"/>
</dbReference>
<dbReference type="InterPro" id="IPR023468">
    <property type="entry name" value="Riboflavin_kinase"/>
</dbReference>
<evidence type="ECO:0000259" key="13">
    <source>
        <dbReference type="SMART" id="SM00904"/>
    </source>
</evidence>
<protein>
    <submittedName>
        <fullName evidence="14">Bifunctional riboflavin kinase/FMN adenylyltransferase</fullName>
    </submittedName>
</protein>
<dbReference type="Proteomes" id="UP000236146">
    <property type="component" value="Unassembled WGS sequence"/>
</dbReference>
<feature type="compositionally biased region" description="Low complexity" evidence="12">
    <location>
        <begin position="366"/>
        <end position="391"/>
    </location>
</feature>
<comment type="similarity">
    <text evidence="2">Belongs to the RibF family.</text>
</comment>
<dbReference type="GO" id="GO:0005524">
    <property type="term" value="F:ATP binding"/>
    <property type="evidence" value="ECO:0007669"/>
    <property type="project" value="UniProtKB-KW"/>
</dbReference>
<dbReference type="SUPFAM" id="SSF82114">
    <property type="entry name" value="Riboflavin kinase-like"/>
    <property type="match status" value="2"/>
</dbReference>
<evidence type="ECO:0000256" key="11">
    <source>
        <dbReference type="ARBA" id="ARBA00049494"/>
    </source>
</evidence>
<evidence type="ECO:0000256" key="6">
    <source>
        <dbReference type="ARBA" id="ARBA00022695"/>
    </source>
</evidence>
<dbReference type="InterPro" id="IPR014729">
    <property type="entry name" value="Rossmann-like_a/b/a_fold"/>
</dbReference>
<dbReference type="CDD" id="cd02064">
    <property type="entry name" value="FAD_synthetase_N"/>
    <property type="match status" value="1"/>
</dbReference>
<gene>
    <name evidence="14" type="ORF">BFS05_01740</name>
</gene>
<evidence type="ECO:0000256" key="10">
    <source>
        <dbReference type="ARBA" id="ARBA00047880"/>
    </source>
</evidence>
<comment type="catalytic activity">
    <reaction evidence="11">
        <text>FMN + ATP + H(+) = FAD + diphosphate</text>
        <dbReference type="Rhea" id="RHEA:17237"/>
        <dbReference type="ChEBI" id="CHEBI:15378"/>
        <dbReference type="ChEBI" id="CHEBI:30616"/>
        <dbReference type="ChEBI" id="CHEBI:33019"/>
        <dbReference type="ChEBI" id="CHEBI:57692"/>
        <dbReference type="ChEBI" id="CHEBI:58210"/>
        <dbReference type="EC" id="2.7.7.2"/>
    </reaction>
</comment>
<keyword evidence="6 14" id="KW-0548">Nucleotidyltransferase</keyword>
<keyword evidence="8" id="KW-0274">FAD</keyword>
<keyword evidence="4" id="KW-0288">FMN</keyword>
<reference evidence="14 15" key="1">
    <citation type="submission" date="2016-10" db="EMBL/GenBank/DDBJ databases">
        <authorList>
            <person name="Varghese N."/>
        </authorList>
    </citation>
    <scope>NUCLEOTIDE SEQUENCE [LARGE SCALE GENOMIC DNA]</scope>
    <source>
        <strain evidence="14 15">KA00225</strain>
    </source>
</reference>
<evidence type="ECO:0000256" key="3">
    <source>
        <dbReference type="ARBA" id="ARBA00022630"/>
    </source>
</evidence>
<comment type="caution">
    <text evidence="14">The sequence shown here is derived from an EMBL/GenBank/DDBJ whole genome shotgun (WGS) entry which is preliminary data.</text>
</comment>
<dbReference type="PANTHER" id="PTHR22749">
    <property type="entry name" value="RIBOFLAVIN KINASE/FMN ADENYLYLTRANSFERASE"/>
    <property type="match status" value="1"/>
</dbReference>
<comment type="catalytic activity">
    <reaction evidence="10">
        <text>riboflavin + ATP = FMN + ADP + H(+)</text>
        <dbReference type="Rhea" id="RHEA:14357"/>
        <dbReference type="ChEBI" id="CHEBI:15378"/>
        <dbReference type="ChEBI" id="CHEBI:30616"/>
        <dbReference type="ChEBI" id="CHEBI:57986"/>
        <dbReference type="ChEBI" id="CHEBI:58210"/>
        <dbReference type="ChEBI" id="CHEBI:456216"/>
        <dbReference type="EC" id="2.7.1.26"/>
    </reaction>
</comment>
<dbReference type="InterPro" id="IPR015864">
    <property type="entry name" value="FAD_synthase"/>
</dbReference>
<keyword evidence="14" id="KW-0418">Kinase</keyword>
<dbReference type="Gene3D" id="2.40.30.30">
    <property type="entry name" value="Riboflavin kinase-like"/>
    <property type="match status" value="1"/>
</dbReference>
<evidence type="ECO:0000313" key="15">
    <source>
        <dbReference type="Proteomes" id="UP000236146"/>
    </source>
</evidence>
<dbReference type="Pfam" id="PF01687">
    <property type="entry name" value="Flavokinase"/>
    <property type="match status" value="2"/>
</dbReference>
<evidence type="ECO:0000313" key="14">
    <source>
        <dbReference type="EMBL" id="PNS43950.1"/>
    </source>
</evidence>
<keyword evidence="5 14" id="KW-0808">Transferase</keyword>
<feature type="domain" description="Riboflavin kinase" evidence="13">
    <location>
        <begin position="247"/>
        <end position="450"/>
    </location>
</feature>
<dbReference type="GO" id="GO:0009231">
    <property type="term" value="P:riboflavin biosynthetic process"/>
    <property type="evidence" value="ECO:0007669"/>
    <property type="project" value="InterPro"/>
</dbReference>
<dbReference type="SUPFAM" id="SSF52374">
    <property type="entry name" value="Nucleotidylyl transferase"/>
    <property type="match status" value="1"/>
</dbReference>
<keyword evidence="7" id="KW-0547">Nucleotide-binding</keyword>
<feature type="compositionally biased region" description="Gly residues" evidence="12">
    <location>
        <begin position="353"/>
        <end position="365"/>
    </location>
</feature>
<keyword evidence="9" id="KW-0067">ATP-binding</keyword>
<accession>A0A2K1SWM8</accession>
<dbReference type="Gene3D" id="3.40.50.620">
    <property type="entry name" value="HUPs"/>
    <property type="match status" value="1"/>
</dbReference>
<dbReference type="Pfam" id="PF06574">
    <property type="entry name" value="FAD_syn"/>
    <property type="match status" value="1"/>
</dbReference>
<dbReference type="InterPro" id="IPR015865">
    <property type="entry name" value="Riboflavin_kinase_bac/euk"/>
</dbReference>
<dbReference type="GO" id="GO:0003919">
    <property type="term" value="F:FMN adenylyltransferase activity"/>
    <property type="evidence" value="ECO:0007669"/>
    <property type="project" value="UniProtKB-EC"/>
</dbReference>
<proteinExistence type="inferred from homology"/>
<evidence type="ECO:0000256" key="1">
    <source>
        <dbReference type="ARBA" id="ARBA00004726"/>
    </source>
</evidence>
<name>A0A2K1SWM8_GARVA</name>
<keyword evidence="3" id="KW-0285">Flavoprotein</keyword>
<sequence length="456" mass="49874">MKVIDIRPDANGMINWPTLSAEKKSVVTIGAFDGMHRGHREIISRTVDIAHRNGAFSVVIMFNPRPSTVHKNPDKYDDFGDSSSDIPADDQALSSIRQRLRVMSDLGVDHVLIVRYSLAFAAKSYRFFLGQLVGKLGMRALVLGKDAELGARRAGNIHTIGELASATGVFELIVVDDCGPGEVRVPDPIVREEPKEDGEPHDPSEGMNKAEYRAWSKGIPNKKVRAWSSTNVRWMLATGRVKDAREVLSQPHRVEGTVVHGNERGRELGYPTANLGESIEGYIPADGVYAGWLIDLDSDAVRSVGGSDTEENDSSDIIPTTSLLRRDELHLGARSPWRWPAAISIGSKPTFAGGDGAGSGNGDGAGDSSNDSNNYDNSNNSNNSNSSNSSNPQEHTVEAYALTDEWKDLYGHRVCLEFTNFLRPQHTFSSVDELKDTIKRDVENVRAITDADSEVF</sequence>
<comment type="pathway">
    <text evidence="1">Cofactor biosynthesis; FAD biosynthesis; FAD from FMN: step 1/1.</text>
</comment>
<feature type="region of interest" description="Disordered" evidence="12">
    <location>
        <begin position="184"/>
        <end position="207"/>
    </location>
</feature>
<organism evidence="14 15">
    <name type="scientific">Gardnerella vaginalis</name>
    <dbReference type="NCBI Taxonomy" id="2702"/>
    <lineage>
        <taxon>Bacteria</taxon>
        <taxon>Bacillati</taxon>
        <taxon>Actinomycetota</taxon>
        <taxon>Actinomycetes</taxon>
        <taxon>Bifidobacteriales</taxon>
        <taxon>Bifidobacteriaceae</taxon>
        <taxon>Gardnerella</taxon>
    </lineage>
</organism>
<dbReference type="OrthoDB" id="9803667at2"/>
<evidence type="ECO:0000256" key="7">
    <source>
        <dbReference type="ARBA" id="ARBA00022741"/>
    </source>
</evidence>
<dbReference type="PANTHER" id="PTHR22749:SF6">
    <property type="entry name" value="RIBOFLAVIN KINASE"/>
    <property type="match status" value="1"/>
</dbReference>
<feature type="compositionally biased region" description="Basic and acidic residues" evidence="12">
    <location>
        <begin position="189"/>
        <end position="207"/>
    </location>
</feature>
<dbReference type="InterPro" id="IPR023465">
    <property type="entry name" value="Riboflavin_kinase_dom_sf"/>
</dbReference>
<evidence type="ECO:0000256" key="2">
    <source>
        <dbReference type="ARBA" id="ARBA00010214"/>
    </source>
</evidence>
<evidence type="ECO:0000256" key="4">
    <source>
        <dbReference type="ARBA" id="ARBA00022643"/>
    </source>
</evidence>